<accession>A0ABU0MJD1</accession>
<dbReference type="RefSeq" id="WP_209981970.1">
    <property type="nucleotide sequence ID" value="NZ_JAGINO010000007.1"/>
</dbReference>
<evidence type="ECO:0000313" key="3">
    <source>
        <dbReference type="Proteomes" id="UP001244552"/>
    </source>
</evidence>
<reference evidence="2 3" key="1">
    <citation type="submission" date="2023-07" db="EMBL/GenBank/DDBJ databases">
        <title>Genomic Encyclopedia of Type Strains, Phase IV (KMG-IV): sequencing the most valuable type-strain genomes for metagenomic binning, comparative biology and taxonomic classification.</title>
        <authorList>
            <person name="Goeker M."/>
        </authorList>
    </citation>
    <scope>NUCLEOTIDE SEQUENCE [LARGE SCALE GENOMIC DNA]</scope>
    <source>
        <strain evidence="2 3">DSM 19922</strain>
    </source>
</reference>
<dbReference type="PANTHER" id="PTHR48100:SF2">
    <property type="entry name" value="CONSERVED PROTEIN"/>
    <property type="match status" value="1"/>
</dbReference>
<dbReference type="SMART" id="SM00855">
    <property type="entry name" value="PGAM"/>
    <property type="match status" value="1"/>
</dbReference>
<name>A0ABU0MJD1_9PROT</name>
<protein>
    <submittedName>
        <fullName evidence="2">Phosphoglycerate mutase</fullName>
        <ecNumber evidence="2">5.4.2.12</ecNumber>
    </submittedName>
</protein>
<comment type="caution">
    <text evidence="2">The sequence shown here is derived from an EMBL/GenBank/DDBJ whole genome shotgun (WGS) entry which is preliminary data.</text>
</comment>
<dbReference type="GO" id="GO:0004619">
    <property type="term" value="F:phosphoglycerate mutase activity"/>
    <property type="evidence" value="ECO:0007669"/>
    <property type="project" value="UniProtKB-EC"/>
</dbReference>
<proteinExistence type="predicted"/>
<dbReference type="CDD" id="cd07067">
    <property type="entry name" value="HP_PGM_like"/>
    <property type="match status" value="1"/>
</dbReference>
<dbReference type="Proteomes" id="UP001244552">
    <property type="component" value="Unassembled WGS sequence"/>
</dbReference>
<evidence type="ECO:0000256" key="1">
    <source>
        <dbReference type="SAM" id="MobiDB-lite"/>
    </source>
</evidence>
<sequence>METVFFLIRHASHDRLGSVLCGRMAGVTLGDRGRAEADALAQRLSAQRLSAVLSSPLERAQETAAPIAARQGLAVTVDPALNEIDLGAWSGKRFEELHGDPAWELWNRARTHARPPAALPPPAGSPTAGSGGESMAEAQTRIAAALDRLRRANPGGRLALVSHADLIKAALAHALGLPLDFHSRFEISPASVSVVVAGDWGLKVHSINEGAA</sequence>
<dbReference type="EC" id="5.4.2.12" evidence="2"/>
<feature type="region of interest" description="Disordered" evidence="1">
    <location>
        <begin position="113"/>
        <end position="137"/>
    </location>
</feature>
<dbReference type="PANTHER" id="PTHR48100">
    <property type="entry name" value="BROAD-SPECIFICITY PHOSPHATASE YOR283W-RELATED"/>
    <property type="match status" value="1"/>
</dbReference>
<organism evidence="2 3">
    <name type="scientific">Azospirillum picis</name>
    <dbReference type="NCBI Taxonomy" id="488438"/>
    <lineage>
        <taxon>Bacteria</taxon>
        <taxon>Pseudomonadati</taxon>
        <taxon>Pseudomonadota</taxon>
        <taxon>Alphaproteobacteria</taxon>
        <taxon>Rhodospirillales</taxon>
        <taxon>Azospirillaceae</taxon>
        <taxon>Azospirillum</taxon>
    </lineage>
</organism>
<keyword evidence="3" id="KW-1185">Reference proteome</keyword>
<dbReference type="Pfam" id="PF00300">
    <property type="entry name" value="His_Phos_1"/>
    <property type="match status" value="1"/>
</dbReference>
<dbReference type="InterPro" id="IPR029033">
    <property type="entry name" value="His_PPase_superfam"/>
</dbReference>
<keyword evidence="2" id="KW-0413">Isomerase</keyword>
<dbReference type="SUPFAM" id="SSF53254">
    <property type="entry name" value="Phosphoglycerate mutase-like"/>
    <property type="match status" value="1"/>
</dbReference>
<dbReference type="InterPro" id="IPR013078">
    <property type="entry name" value="His_Pase_superF_clade-1"/>
</dbReference>
<dbReference type="InterPro" id="IPR050275">
    <property type="entry name" value="PGM_Phosphatase"/>
</dbReference>
<gene>
    <name evidence="2" type="ORF">QO018_002423</name>
</gene>
<dbReference type="Gene3D" id="3.40.50.1240">
    <property type="entry name" value="Phosphoglycerate mutase-like"/>
    <property type="match status" value="1"/>
</dbReference>
<evidence type="ECO:0000313" key="2">
    <source>
        <dbReference type="EMBL" id="MDQ0533565.1"/>
    </source>
</evidence>
<dbReference type="EMBL" id="JAUSVU010000007">
    <property type="protein sequence ID" value="MDQ0533565.1"/>
    <property type="molecule type" value="Genomic_DNA"/>
</dbReference>